<protein>
    <submittedName>
        <fullName evidence="2">Uncharacterized protein</fullName>
    </submittedName>
</protein>
<feature type="compositionally biased region" description="Basic and acidic residues" evidence="1">
    <location>
        <begin position="61"/>
        <end position="73"/>
    </location>
</feature>
<feature type="compositionally biased region" description="Basic residues" evidence="1">
    <location>
        <begin position="74"/>
        <end position="96"/>
    </location>
</feature>
<keyword evidence="3" id="KW-1185">Reference proteome</keyword>
<organism evidence="2 3">
    <name type="scientific">Cobetia marina</name>
    <name type="common">Deleya marina</name>
    <dbReference type="NCBI Taxonomy" id="28258"/>
    <lineage>
        <taxon>Bacteria</taxon>
        <taxon>Pseudomonadati</taxon>
        <taxon>Pseudomonadota</taxon>
        <taxon>Gammaproteobacteria</taxon>
        <taxon>Oceanospirillales</taxon>
        <taxon>Halomonadaceae</taxon>
        <taxon>Cobetia</taxon>
    </lineage>
</organism>
<dbReference type="RefSeq" id="WP_341542877.1">
    <property type="nucleotide sequence ID" value="NZ_JBAKAP010000025.1"/>
</dbReference>
<reference evidence="2 3" key="1">
    <citation type="submission" date="2024-02" db="EMBL/GenBank/DDBJ databases">
        <title>Bacteria isolated from the canopy kelp, Nereocystis luetkeana.</title>
        <authorList>
            <person name="Pfister C.A."/>
            <person name="Younker I.T."/>
            <person name="Light S.H."/>
        </authorList>
    </citation>
    <scope>NUCLEOTIDE SEQUENCE [LARGE SCALE GENOMIC DNA]</scope>
    <source>
        <strain evidence="2 3">TI.5.07</strain>
    </source>
</reference>
<accession>A0ABU9GK30</accession>
<proteinExistence type="predicted"/>
<gene>
    <name evidence="2" type="ORF">V6243_16640</name>
</gene>
<dbReference type="Proteomes" id="UP001378242">
    <property type="component" value="Unassembled WGS sequence"/>
</dbReference>
<evidence type="ECO:0000313" key="3">
    <source>
        <dbReference type="Proteomes" id="UP001378242"/>
    </source>
</evidence>
<dbReference type="EMBL" id="JBAKAP010000025">
    <property type="protein sequence ID" value="MEL0618456.1"/>
    <property type="molecule type" value="Genomic_DNA"/>
</dbReference>
<evidence type="ECO:0000313" key="2">
    <source>
        <dbReference type="EMBL" id="MEL0618456.1"/>
    </source>
</evidence>
<comment type="caution">
    <text evidence="2">The sequence shown here is derived from an EMBL/GenBank/DDBJ whole genome shotgun (WGS) entry which is preliminary data.</text>
</comment>
<name>A0ABU9GK30_COBMA</name>
<feature type="region of interest" description="Disordered" evidence="1">
    <location>
        <begin position="52"/>
        <end position="96"/>
    </location>
</feature>
<evidence type="ECO:0000256" key="1">
    <source>
        <dbReference type="SAM" id="MobiDB-lite"/>
    </source>
</evidence>
<sequence length="96" mass="11072">MFNLLSCLNIFHSVDAGYDSRMKICLFAHALGALADGVFCSLPAHRKARCPMQGELAEQEDEKRAEEEQARRREKEKKRRKEEKKKRRRAATHATA</sequence>